<feature type="transmembrane region" description="Helical" evidence="10">
    <location>
        <begin position="72"/>
        <end position="95"/>
    </location>
</feature>
<feature type="transmembrane region" description="Helical" evidence="10">
    <location>
        <begin position="44"/>
        <end position="65"/>
    </location>
</feature>
<evidence type="ECO:0000313" key="13">
    <source>
        <dbReference type="Proteomes" id="UP001612915"/>
    </source>
</evidence>
<dbReference type="InterPro" id="IPR050482">
    <property type="entry name" value="Sensor_HK_TwoCompSys"/>
</dbReference>
<dbReference type="Gene3D" id="3.30.565.10">
    <property type="entry name" value="Histidine kinase-like ATPase, C-terminal domain"/>
    <property type="match status" value="1"/>
</dbReference>
<keyword evidence="5" id="KW-0547">Nucleotide-binding</keyword>
<dbReference type="PANTHER" id="PTHR24421">
    <property type="entry name" value="NITRATE/NITRITE SENSOR PROTEIN NARX-RELATED"/>
    <property type="match status" value="1"/>
</dbReference>
<comment type="catalytic activity">
    <reaction evidence="1">
        <text>ATP + protein L-histidine = ADP + protein N-phospho-L-histidine.</text>
        <dbReference type="EC" id="2.7.13.3"/>
    </reaction>
</comment>
<feature type="region of interest" description="Disordered" evidence="9">
    <location>
        <begin position="601"/>
        <end position="648"/>
    </location>
</feature>
<dbReference type="RefSeq" id="WP_398276471.1">
    <property type="nucleotide sequence ID" value="NZ_JBITLV010000001.1"/>
</dbReference>
<evidence type="ECO:0000259" key="11">
    <source>
        <dbReference type="SMART" id="SM00387"/>
    </source>
</evidence>
<evidence type="ECO:0000256" key="5">
    <source>
        <dbReference type="ARBA" id="ARBA00022741"/>
    </source>
</evidence>
<dbReference type="Pfam" id="PF02518">
    <property type="entry name" value="HATPase_c"/>
    <property type="match status" value="1"/>
</dbReference>
<dbReference type="InterPro" id="IPR036890">
    <property type="entry name" value="HATPase_C_sf"/>
</dbReference>
<dbReference type="SUPFAM" id="SSF55874">
    <property type="entry name" value="ATPase domain of HSP90 chaperone/DNA topoisomerase II/histidine kinase"/>
    <property type="match status" value="1"/>
</dbReference>
<feature type="transmembrane region" description="Helical" evidence="10">
    <location>
        <begin position="265"/>
        <end position="289"/>
    </location>
</feature>
<feature type="transmembrane region" description="Helical" evidence="10">
    <location>
        <begin position="202"/>
        <end position="223"/>
    </location>
</feature>
<feature type="transmembrane region" description="Helical" evidence="10">
    <location>
        <begin position="139"/>
        <end position="158"/>
    </location>
</feature>
<evidence type="ECO:0000256" key="10">
    <source>
        <dbReference type="SAM" id="Phobius"/>
    </source>
</evidence>
<dbReference type="Proteomes" id="UP001612915">
    <property type="component" value="Unassembled WGS sequence"/>
</dbReference>
<reference evidence="12 13" key="1">
    <citation type="submission" date="2024-10" db="EMBL/GenBank/DDBJ databases">
        <title>The Natural Products Discovery Center: Release of the First 8490 Sequenced Strains for Exploring Actinobacteria Biosynthetic Diversity.</title>
        <authorList>
            <person name="Kalkreuter E."/>
            <person name="Kautsar S.A."/>
            <person name="Yang D."/>
            <person name="Bader C.D."/>
            <person name="Teijaro C.N."/>
            <person name="Fluegel L."/>
            <person name="Davis C.M."/>
            <person name="Simpson J.R."/>
            <person name="Lauterbach L."/>
            <person name="Steele A.D."/>
            <person name="Gui C."/>
            <person name="Meng S."/>
            <person name="Li G."/>
            <person name="Viehrig K."/>
            <person name="Ye F."/>
            <person name="Su P."/>
            <person name="Kiefer A.F."/>
            <person name="Nichols A."/>
            <person name="Cepeda A.J."/>
            <person name="Yan W."/>
            <person name="Fan B."/>
            <person name="Jiang Y."/>
            <person name="Adhikari A."/>
            <person name="Zheng C.-J."/>
            <person name="Schuster L."/>
            <person name="Cowan T.M."/>
            <person name="Smanski M.J."/>
            <person name="Chevrette M.G."/>
            <person name="De Carvalho L.P.S."/>
            <person name="Shen B."/>
        </authorList>
    </citation>
    <scope>NUCLEOTIDE SEQUENCE [LARGE SCALE GENOMIC DNA]</scope>
    <source>
        <strain evidence="12 13">NPDC049639</strain>
    </source>
</reference>
<feature type="transmembrane region" description="Helical" evidence="10">
    <location>
        <begin position="115"/>
        <end position="132"/>
    </location>
</feature>
<evidence type="ECO:0000256" key="1">
    <source>
        <dbReference type="ARBA" id="ARBA00000085"/>
    </source>
</evidence>
<comment type="caution">
    <text evidence="12">The sequence shown here is derived from an EMBL/GenBank/DDBJ whole genome shotgun (WGS) entry which is preliminary data.</text>
</comment>
<keyword evidence="8" id="KW-0902">Two-component regulatory system</keyword>
<dbReference type="PANTHER" id="PTHR24421:SF10">
    <property type="entry name" value="NITRATE_NITRITE SENSOR PROTEIN NARQ"/>
    <property type="match status" value="1"/>
</dbReference>
<evidence type="ECO:0000256" key="2">
    <source>
        <dbReference type="ARBA" id="ARBA00012438"/>
    </source>
</evidence>
<keyword evidence="10" id="KW-1133">Transmembrane helix</keyword>
<dbReference type="GO" id="GO:0016301">
    <property type="term" value="F:kinase activity"/>
    <property type="evidence" value="ECO:0007669"/>
    <property type="project" value="UniProtKB-KW"/>
</dbReference>
<feature type="transmembrane region" description="Helical" evidence="10">
    <location>
        <begin position="12"/>
        <end position="32"/>
    </location>
</feature>
<sequence>MREGSHLQHGLPQVAAAIAVAGWGLAVSSLALLVAGRPPVDEGLWFYTVDATVAAVYGTVAALLISRRPTLVGWLISLMAVGCGLAAFSYAGVVYSTSRPQPVGVFEAIAPWQSITWIPGTLASFTVVPWLVRDGRLGLGARLAAALGAVVSVGFTGIRLTLVEGQSAGALQALSLTAVVIGLLAAAGVLHRRFLRPAPERVGLGWLALGTAAMALSFLPLALGDLVDVPLWFTPSIQLAVQAVFPAAVLVVVLRQRLWGLDLALSRSVLAGALTVVIVVVYVVVTALARRLLPGEDAAQAVAAVAVVVAVQPARLWLQRRVRALVYGPDADPAGAVRRLGRSLGGARTSGELLAGLVESVGTALRLESVVLVGEGLPLARWGSPTSRPLVVPLAHRGRAVGALEVTAPPGETLDARARRTLDELAVVVAAGAALATASQDLDAARERLTSARLAERRVIRRELHDGLGPSLAGIRLGLQGARNVLAHDPAAAGELLAALQEELDGRVDDVRALSHSLLPPVLEELGLGPALSELAARFAGNGLVVEVSCSDADGLSPELAAAAYGIITEAVTNVSRHSGASTAWVRVSVGATLEVRVDDDGSGVADGATPGVGTSSMRERAQEQGGTLSIGPRAPSGTTVHASLPLREDVPAGEPAFGAPWVVGEAR</sequence>
<keyword evidence="4" id="KW-0808">Transferase</keyword>
<evidence type="ECO:0000313" key="12">
    <source>
        <dbReference type="EMBL" id="MFI7586579.1"/>
    </source>
</evidence>
<organism evidence="12 13">
    <name type="scientific">Spongisporangium articulatum</name>
    <dbReference type="NCBI Taxonomy" id="3362603"/>
    <lineage>
        <taxon>Bacteria</taxon>
        <taxon>Bacillati</taxon>
        <taxon>Actinomycetota</taxon>
        <taxon>Actinomycetes</taxon>
        <taxon>Kineosporiales</taxon>
        <taxon>Kineosporiaceae</taxon>
        <taxon>Spongisporangium</taxon>
    </lineage>
</organism>
<evidence type="ECO:0000256" key="7">
    <source>
        <dbReference type="ARBA" id="ARBA00022840"/>
    </source>
</evidence>
<evidence type="ECO:0000256" key="8">
    <source>
        <dbReference type="ARBA" id="ARBA00023012"/>
    </source>
</evidence>
<dbReference type="InterPro" id="IPR011712">
    <property type="entry name" value="Sig_transdc_His_kin_sub3_dim/P"/>
</dbReference>
<keyword evidence="7" id="KW-0067">ATP-binding</keyword>
<dbReference type="EC" id="2.7.13.3" evidence="2"/>
<gene>
    <name evidence="12" type="ORF">ACIB24_05840</name>
</gene>
<keyword evidence="3" id="KW-0597">Phosphoprotein</keyword>
<feature type="transmembrane region" description="Helical" evidence="10">
    <location>
        <begin position="170"/>
        <end position="190"/>
    </location>
</feature>
<protein>
    <recommendedName>
        <fullName evidence="2">histidine kinase</fullName>
        <ecNumber evidence="2">2.7.13.3</ecNumber>
    </recommendedName>
</protein>
<proteinExistence type="predicted"/>
<dbReference type="InterPro" id="IPR003594">
    <property type="entry name" value="HATPase_dom"/>
</dbReference>
<evidence type="ECO:0000256" key="3">
    <source>
        <dbReference type="ARBA" id="ARBA00022553"/>
    </source>
</evidence>
<name>A0ABW8AJP7_9ACTN</name>
<feature type="domain" description="Histidine kinase/HSP90-like ATPase" evidence="11">
    <location>
        <begin position="559"/>
        <end position="649"/>
    </location>
</feature>
<evidence type="ECO:0000256" key="4">
    <source>
        <dbReference type="ARBA" id="ARBA00022679"/>
    </source>
</evidence>
<keyword evidence="13" id="KW-1185">Reference proteome</keyword>
<dbReference type="EMBL" id="JBITLV010000001">
    <property type="protein sequence ID" value="MFI7586579.1"/>
    <property type="molecule type" value="Genomic_DNA"/>
</dbReference>
<keyword evidence="10" id="KW-0812">Transmembrane</keyword>
<evidence type="ECO:0000256" key="9">
    <source>
        <dbReference type="SAM" id="MobiDB-lite"/>
    </source>
</evidence>
<evidence type="ECO:0000256" key="6">
    <source>
        <dbReference type="ARBA" id="ARBA00022777"/>
    </source>
</evidence>
<keyword evidence="10" id="KW-0472">Membrane</keyword>
<dbReference type="SMART" id="SM00387">
    <property type="entry name" value="HATPase_c"/>
    <property type="match status" value="1"/>
</dbReference>
<keyword evidence="6 12" id="KW-0418">Kinase</keyword>
<dbReference type="Gene3D" id="1.20.5.1930">
    <property type="match status" value="1"/>
</dbReference>
<dbReference type="Pfam" id="PF07730">
    <property type="entry name" value="HisKA_3"/>
    <property type="match status" value="1"/>
</dbReference>
<dbReference type="CDD" id="cd16917">
    <property type="entry name" value="HATPase_UhpB-NarQ-NarX-like"/>
    <property type="match status" value="1"/>
</dbReference>
<feature type="transmembrane region" description="Helical" evidence="10">
    <location>
        <begin position="229"/>
        <end position="253"/>
    </location>
</feature>
<accession>A0ABW8AJP7</accession>